<feature type="disulfide bond" description="Redox-active" evidence="11">
    <location>
        <begin position="178"/>
        <end position="181"/>
    </location>
</feature>
<protein>
    <recommendedName>
        <fullName evidence="4 13">Protein disulfide-isomerase</fullName>
        <ecNumber evidence="4 13">5.3.4.1</ecNumber>
    </recommendedName>
</protein>
<organism evidence="15 16">
    <name type="scientific">Dermatophagoides farinae</name>
    <name type="common">American house dust mite</name>
    <dbReference type="NCBI Taxonomy" id="6954"/>
    <lineage>
        <taxon>Eukaryota</taxon>
        <taxon>Metazoa</taxon>
        <taxon>Ecdysozoa</taxon>
        <taxon>Arthropoda</taxon>
        <taxon>Chelicerata</taxon>
        <taxon>Arachnida</taxon>
        <taxon>Acari</taxon>
        <taxon>Acariformes</taxon>
        <taxon>Sarcoptiformes</taxon>
        <taxon>Astigmata</taxon>
        <taxon>Psoroptidia</taxon>
        <taxon>Analgoidea</taxon>
        <taxon>Pyroglyphidae</taxon>
        <taxon>Dermatophagoidinae</taxon>
        <taxon>Dermatophagoides</taxon>
    </lineage>
</organism>
<evidence type="ECO:0000256" key="13">
    <source>
        <dbReference type="RuleBase" id="RU361130"/>
    </source>
</evidence>
<comment type="caution">
    <text evidence="15">The sequence shown here is derived from an EMBL/GenBank/DDBJ whole genome shotgun (WGS) entry which is preliminary data.</text>
</comment>
<dbReference type="Proteomes" id="UP000790347">
    <property type="component" value="Unassembled WGS sequence"/>
</dbReference>
<feature type="domain" description="Thioredoxin" evidence="14">
    <location>
        <begin position="494"/>
        <end position="615"/>
    </location>
</feature>
<reference evidence="15" key="2">
    <citation type="journal article" date="2022" name="Res Sq">
        <title>Comparative Genomics Reveals Insights into the Divergent Evolution of Astigmatic Mites and Household Pest Adaptations.</title>
        <authorList>
            <person name="Xiong Q."/>
            <person name="Wan A.T.-Y."/>
            <person name="Liu X.-Y."/>
            <person name="Fung C.S.-H."/>
            <person name="Xiao X."/>
            <person name="Malainual N."/>
            <person name="Hou J."/>
            <person name="Wang L."/>
            <person name="Wang M."/>
            <person name="Yang K."/>
            <person name="Cui Y."/>
            <person name="Leung E."/>
            <person name="Nong W."/>
            <person name="Shin S.-K."/>
            <person name="Au S."/>
            <person name="Jeong K.Y."/>
            <person name="Chew F.T."/>
            <person name="Hui J."/>
            <person name="Leung T.F."/>
            <person name="Tungtrongchitr A."/>
            <person name="Zhong N."/>
            <person name="Liu Z."/>
            <person name="Tsui S."/>
        </authorList>
    </citation>
    <scope>NUCLEOTIDE SEQUENCE</scope>
    <source>
        <strain evidence="15">Derf</strain>
        <tissue evidence="15">Whole organism</tissue>
    </source>
</reference>
<dbReference type="InterPro" id="IPR017937">
    <property type="entry name" value="Thioredoxin_CS"/>
</dbReference>
<evidence type="ECO:0000256" key="11">
    <source>
        <dbReference type="PIRSR" id="PIRSR605792-51"/>
    </source>
</evidence>
<gene>
    <name evidence="15" type="primary">PDIA4</name>
    <name evidence="15" type="ORF">DERF_006993</name>
</gene>
<keyword evidence="8 11" id="KW-1015">Disulfide bond</keyword>
<evidence type="ECO:0000256" key="8">
    <source>
        <dbReference type="ARBA" id="ARBA00023157"/>
    </source>
</evidence>
<sequence>MNSSLSFSLCYLLFLITFIRSDKDFDDLETITVENNVYVLDDKNYDLFVQQHPVSLIEFYAPWCGHCKALAPEFSKAAKILQEDQNRIVLAKIDASSFTEFAKQHSVTGYPTLFIYRNGSKNEYDGPRTSQGIVDHMREIADPNYKPIESVITLTAVNFDDTIKSESLILVQFYAPWCGHCKRLKPEYERAARRLHELEKPIKLAKVDATVEQELAKRFEVKGYPTLFIFRNGKKLPYKGPRDENGIVDFMKEMEKIPSKLIETKEMLRKQIKEDIPTIVGFFDTRPDEKFFELFIDIAYNQFDEDNHFVHIIDSDLVKQLKQKSNSITVFIPLWFRSKYESNNHIMQLDQSTSVQEVVDFIHNHSIPLVGYRYSRSYSLYANLYPLVVVYYDVDFSFDFRKQTQMIREQVLKAATQIKKTEEISFVIAKESENEQELKDLKLDDSGADVNVGYFESAKRRYAMEPTDKFNDQVLVDFVLAVRTGKIDPVLRSQSVPQENPANNLWTVVGETFKQLVIDSKDHDLMLQFYAPWCGHCKALMPIYQELAKKFQHENARLRIMRIDATNNDFPEWFNVNGFPTIYYIRRDQDARKPILYQGDRKLEDLSKFIQDQLNGSNGQQSTKEEL</sequence>
<evidence type="ECO:0000256" key="7">
    <source>
        <dbReference type="ARBA" id="ARBA00022824"/>
    </source>
</evidence>
<evidence type="ECO:0000256" key="3">
    <source>
        <dbReference type="ARBA" id="ARBA00006347"/>
    </source>
</evidence>
<evidence type="ECO:0000256" key="2">
    <source>
        <dbReference type="ARBA" id="ARBA00004319"/>
    </source>
</evidence>
<dbReference type="AlphaFoldDB" id="A0A922L5K1"/>
<dbReference type="EMBL" id="ASGP02000003">
    <property type="protein sequence ID" value="KAH9516239.1"/>
    <property type="molecule type" value="Genomic_DNA"/>
</dbReference>
<proteinExistence type="inferred from homology"/>
<feature type="domain" description="Thioredoxin" evidence="14">
    <location>
        <begin position="134"/>
        <end position="256"/>
    </location>
</feature>
<reference evidence="15" key="1">
    <citation type="submission" date="2013-05" db="EMBL/GenBank/DDBJ databases">
        <authorList>
            <person name="Yim A.K.Y."/>
            <person name="Chan T.F."/>
            <person name="Ji K.M."/>
            <person name="Liu X.Y."/>
            <person name="Zhou J.W."/>
            <person name="Li R.Q."/>
            <person name="Yang K.Y."/>
            <person name="Li J."/>
            <person name="Li M."/>
            <person name="Law P.T.W."/>
            <person name="Wu Y.L."/>
            <person name="Cai Z.L."/>
            <person name="Qin H."/>
            <person name="Bao Y."/>
            <person name="Leung R.K.K."/>
            <person name="Ng P.K.S."/>
            <person name="Zou J."/>
            <person name="Zhong X.J."/>
            <person name="Ran P.X."/>
            <person name="Zhong N.S."/>
            <person name="Liu Z.G."/>
            <person name="Tsui S.K.W."/>
        </authorList>
    </citation>
    <scope>NUCLEOTIDE SEQUENCE</scope>
    <source>
        <strain evidence="15">Derf</strain>
        <tissue evidence="15">Whole organism</tissue>
    </source>
</reference>
<keyword evidence="9 13" id="KW-0413">Isomerase</keyword>
<name>A0A922L5K1_DERFA</name>
<dbReference type="GO" id="GO:0009986">
    <property type="term" value="C:cell surface"/>
    <property type="evidence" value="ECO:0007669"/>
    <property type="project" value="TreeGrafter"/>
</dbReference>
<dbReference type="CDD" id="cd02995">
    <property type="entry name" value="PDI_a_PDI_a'_C"/>
    <property type="match status" value="1"/>
</dbReference>
<dbReference type="GO" id="GO:0006457">
    <property type="term" value="P:protein folding"/>
    <property type="evidence" value="ECO:0007669"/>
    <property type="project" value="TreeGrafter"/>
</dbReference>
<feature type="disulfide bond" description="Redox-active" evidence="11">
    <location>
        <begin position="534"/>
        <end position="537"/>
    </location>
</feature>
<dbReference type="GO" id="GO:0005788">
    <property type="term" value="C:endoplasmic reticulum lumen"/>
    <property type="evidence" value="ECO:0007669"/>
    <property type="project" value="UniProtKB-SubCell"/>
</dbReference>
<feature type="signal peptide" evidence="13">
    <location>
        <begin position="1"/>
        <end position="21"/>
    </location>
</feature>
<evidence type="ECO:0000259" key="14">
    <source>
        <dbReference type="PROSITE" id="PS51352"/>
    </source>
</evidence>
<accession>A0A922L5K1</accession>
<dbReference type="PANTHER" id="PTHR18929">
    <property type="entry name" value="PROTEIN DISULFIDE ISOMERASE"/>
    <property type="match status" value="1"/>
</dbReference>
<comment type="catalytic activity">
    <reaction evidence="1 13">
        <text>Catalyzes the rearrangement of -S-S- bonds in proteins.</text>
        <dbReference type="EC" id="5.3.4.1"/>
    </reaction>
</comment>
<dbReference type="InterPro" id="IPR013766">
    <property type="entry name" value="Thioredoxin_domain"/>
</dbReference>
<dbReference type="Gene3D" id="3.40.30.10">
    <property type="entry name" value="Glutaredoxin"/>
    <property type="match status" value="5"/>
</dbReference>
<dbReference type="InterPro" id="IPR005788">
    <property type="entry name" value="PDI_thioredoxin-like_dom"/>
</dbReference>
<dbReference type="PROSITE" id="PS51352">
    <property type="entry name" value="THIOREDOXIN_2"/>
    <property type="match status" value="3"/>
</dbReference>
<evidence type="ECO:0000256" key="6">
    <source>
        <dbReference type="ARBA" id="ARBA00022737"/>
    </source>
</evidence>
<dbReference type="FunFam" id="3.40.30.10:FF:000017">
    <property type="entry name" value="Protein disulfide-isomerase A4"/>
    <property type="match status" value="2"/>
</dbReference>
<dbReference type="NCBIfam" id="TIGR01130">
    <property type="entry name" value="ER_PDI_fam"/>
    <property type="match status" value="1"/>
</dbReference>
<dbReference type="EC" id="5.3.4.1" evidence="4 13"/>
<dbReference type="Pfam" id="PF00085">
    <property type="entry name" value="Thioredoxin"/>
    <property type="match status" value="3"/>
</dbReference>
<dbReference type="GO" id="GO:0034976">
    <property type="term" value="P:response to endoplasmic reticulum stress"/>
    <property type="evidence" value="ECO:0007669"/>
    <property type="project" value="TreeGrafter"/>
</dbReference>
<dbReference type="NCBIfam" id="TIGR01126">
    <property type="entry name" value="pdi_dom"/>
    <property type="match status" value="1"/>
</dbReference>
<feature type="chain" id="PRO_5038156235" description="Protein disulfide-isomerase" evidence="13">
    <location>
        <begin position="22"/>
        <end position="627"/>
    </location>
</feature>
<dbReference type="PROSITE" id="PS00194">
    <property type="entry name" value="THIOREDOXIN_1"/>
    <property type="match status" value="3"/>
</dbReference>
<evidence type="ECO:0000256" key="9">
    <source>
        <dbReference type="ARBA" id="ARBA00023235"/>
    </source>
</evidence>
<keyword evidence="7" id="KW-0256">Endoplasmic reticulum</keyword>
<evidence type="ECO:0000256" key="12">
    <source>
        <dbReference type="RuleBase" id="RU004208"/>
    </source>
</evidence>
<dbReference type="GO" id="GO:0003756">
    <property type="term" value="F:protein disulfide isomerase activity"/>
    <property type="evidence" value="ECO:0007669"/>
    <property type="project" value="UniProtKB-EC"/>
</dbReference>
<evidence type="ECO:0000256" key="10">
    <source>
        <dbReference type="ARBA" id="ARBA00023284"/>
    </source>
</evidence>
<dbReference type="InterPro" id="IPR005792">
    <property type="entry name" value="Prot_disulphide_isomerase"/>
</dbReference>
<dbReference type="PRINTS" id="PR00421">
    <property type="entry name" value="THIOREDOXIN"/>
</dbReference>
<comment type="subcellular location">
    <subcellularLocation>
        <location evidence="2">Endoplasmic reticulum lumen</location>
    </subcellularLocation>
</comment>
<dbReference type="CDD" id="cd02961">
    <property type="entry name" value="PDI_a_family"/>
    <property type="match status" value="2"/>
</dbReference>
<dbReference type="Pfam" id="PF13848">
    <property type="entry name" value="Thioredoxin_6"/>
    <property type="match status" value="1"/>
</dbReference>
<evidence type="ECO:0000313" key="15">
    <source>
        <dbReference type="EMBL" id="KAH9516239.1"/>
    </source>
</evidence>
<evidence type="ECO:0000256" key="5">
    <source>
        <dbReference type="ARBA" id="ARBA00022729"/>
    </source>
</evidence>
<keyword evidence="16" id="KW-1185">Reference proteome</keyword>
<comment type="similarity">
    <text evidence="3 12">Belongs to the protein disulfide isomerase family.</text>
</comment>
<evidence type="ECO:0000313" key="16">
    <source>
        <dbReference type="Proteomes" id="UP000790347"/>
    </source>
</evidence>
<evidence type="ECO:0000256" key="4">
    <source>
        <dbReference type="ARBA" id="ARBA00012723"/>
    </source>
</evidence>
<keyword evidence="6" id="KW-0677">Repeat</keyword>
<evidence type="ECO:0000256" key="1">
    <source>
        <dbReference type="ARBA" id="ARBA00001182"/>
    </source>
</evidence>
<keyword evidence="5 13" id="KW-0732">Signal</keyword>
<dbReference type="SUPFAM" id="SSF52833">
    <property type="entry name" value="Thioredoxin-like"/>
    <property type="match status" value="5"/>
</dbReference>
<keyword evidence="10 11" id="KW-0676">Redox-active center</keyword>
<dbReference type="PANTHER" id="PTHR18929:SF210">
    <property type="entry name" value="PROTEIN DISULFIDE-ISOMERASE A4"/>
    <property type="match status" value="1"/>
</dbReference>
<feature type="domain" description="Thioredoxin" evidence="14">
    <location>
        <begin position="19"/>
        <end position="133"/>
    </location>
</feature>
<dbReference type="InterPro" id="IPR036249">
    <property type="entry name" value="Thioredoxin-like_sf"/>
</dbReference>